<organism evidence="15 16">
    <name type="scientific">Pseudomonas xionganensis</name>
    <dbReference type="NCBI Taxonomy" id="2654845"/>
    <lineage>
        <taxon>Bacteria</taxon>
        <taxon>Pseudomonadati</taxon>
        <taxon>Pseudomonadota</taxon>
        <taxon>Gammaproteobacteria</taxon>
        <taxon>Pseudomonadales</taxon>
        <taxon>Pseudomonadaceae</taxon>
        <taxon>Pseudomonas</taxon>
    </lineage>
</organism>
<evidence type="ECO:0000256" key="12">
    <source>
        <dbReference type="ARBA" id="ARBA00037975"/>
    </source>
</evidence>
<reference evidence="15 16" key="1">
    <citation type="submission" date="2019-11" db="EMBL/GenBank/DDBJ databases">
        <title>Pseudomonas flavidum sp. nov., isolated from Baiyang Lake.</title>
        <authorList>
            <person name="Zhao Y."/>
        </authorList>
    </citation>
    <scope>NUCLEOTIDE SEQUENCE [LARGE SCALE GENOMIC DNA]</scope>
    <source>
        <strain evidence="16">R-22-3 w-18</strain>
    </source>
</reference>
<evidence type="ECO:0000256" key="5">
    <source>
        <dbReference type="ARBA" id="ARBA00022617"/>
    </source>
</evidence>
<dbReference type="AlphaFoldDB" id="A0A6I4KWY2"/>
<dbReference type="SUPFAM" id="SSF81342">
    <property type="entry name" value="Transmembrane di-heme cytochromes"/>
    <property type="match status" value="1"/>
</dbReference>
<keyword evidence="5" id="KW-0349">Heme</keyword>
<evidence type="ECO:0000256" key="10">
    <source>
        <dbReference type="ARBA" id="ARBA00023004"/>
    </source>
</evidence>
<comment type="caution">
    <text evidence="15">The sequence shown here is derived from an EMBL/GenBank/DDBJ whole genome shotgun (WGS) entry which is preliminary data.</text>
</comment>
<gene>
    <name evidence="15" type="ORF">GJV18_08065</name>
</gene>
<dbReference type="PANTHER" id="PTHR30529:SF3">
    <property type="entry name" value="CYTOCHROME B561 HOMOLOG 1"/>
    <property type="match status" value="1"/>
</dbReference>
<evidence type="ECO:0000313" key="16">
    <source>
        <dbReference type="Proteomes" id="UP000429555"/>
    </source>
</evidence>
<keyword evidence="3" id="KW-0813">Transport</keyword>
<dbReference type="Pfam" id="PF01292">
    <property type="entry name" value="Ni_hydr_CYTB"/>
    <property type="match status" value="1"/>
</dbReference>
<dbReference type="GO" id="GO:0046872">
    <property type="term" value="F:metal ion binding"/>
    <property type="evidence" value="ECO:0007669"/>
    <property type="project" value="UniProtKB-KW"/>
</dbReference>
<dbReference type="RefSeq" id="WP_160344276.1">
    <property type="nucleotide sequence ID" value="NZ_WKJZ01000001.1"/>
</dbReference>
<dbReference type="GO" id="GO:0009055">
    <property type="term" value="F:electron transfer activity"/>
    <property type="evidence" value="ECO:0007669"/>
    <property type="project" value="InterPro"/>
</dbReference>
<keyword evidence="16" id="KW-1185">Reference proteome</keyword>
<proteinExistence type="inferred from homology"/>
<comment type="subcellular location">
    <subcellularLocation>
        <location evidence="2">Cell membrane</location>
        <topology evidence="2">Multi-pass membrane protein</topology>
    </subcellularLocation>
</comment>
<keyword evidence="6 13" id="KW-0812">Transmembrane</keyword>
<sequence>MNWKNTATRYGNLSIGLHWLMLLLIITVYCSMELRGLFPKGSDGRTLMKLTHFTLGMTIFSLVWIRLIARLGAPKPRIQPTPHALQDTAARLMHWALYALMIVTPMLGWLYFSAEGKSVPLLGLELPALLDKNHDLAENLEHWHIQIAQLGYWLIGLHAAAALLHHHVLHDNTLRLMLPRRR</sequence>
<keyword evidence="8" id="KW-0249">Electron transport</keyword>
<evidence type="ECO:0000256" key="9">
    <source>
        <dbReference type="ARBA" id="ARBA00022989"/>
    </source>
</evidence>
<dbReference type="PANTHER" id="PTHR30529">
    <property type="entry name" value="CYTOCHROME B561"/>
    <property type="match status" value="1"/>
</dbReference>
<evidence type="ECO:0000256" key="3">
    <source>
        <dbReference type="ARBA" id="ARBA00022448"/>
    </source>
</evidence>
<keyword evidence="4" id="KW-1003">Cell membrane</keyword>
<dbReference type="GO" id="GO:0005886">
    <property type="term" value="C:plasma membrane"/>
    <property type="evidence" value="ECO:0007669"/>
    <property type="project" value="UniProtKB-SubCell"/>
</dbReference>
<protein>
    <submittedName>
        <fullName evidence="15">Cytochrome B</fullName>
    </submittedName>
</protein>
<feature type="transmembrane region" description="Helical" evidence="13">
    <location>
        <begin position="12"/>
        <end position="32"/>
    </location>
</feature>
<evidence type="ECO:0000256" key="7">
    <source>
        <dbReference type="ARBA" id="ARBA00022723"/>
    </source>
</evidence>
<keyword evidence="9 13" id="KW-1133">Transmembrane helix</keyword>
<dbReference type="InterPro" id="IPR011577">
    <property type="entry name" value="Cyt_b561_bac/Ni-Hgenase"/>
</dbReference>
<dbReference type="InterPro" id="IPR052168">
    <property type="entry name" value="Cytochrome_b561_oxidase"/>
</dbReference>
<evidence type="ECO:0000256" key="2">
    <source>
        <dbReference type="ARBA" id="ARBA00004651"/>
    </source>
</evidence>
<comment type="cofactor">
    <cofactor evidence="1">
        <name>heme b</name>
        <dbReference type="ChEBI" id="CHEBI:60344"/>
    </cofactor>
</comment>
<dbReference type="InterPro" id="IPR016174">
    <property type="entry name" value="Di-haem_cyt_TM"/>
</dbReference>
<evidence type="ECO:0000256" key="11">
    <source>
        <dbReference type="ARBA" id="ARBA00023136"/>
    </source>
</evidence>
<feature type="transmembrane region" description="Helical" evidence="13">
    <location>
        <begin position="92"/>
        <end position="112"/>
    </location>
</feature>
<dbReference type="GO" id="GO:0022904">
    <property type="term" value="P:respiratory electron transport chain"/>
    <property type="evidence" value="ECO:0007669"/>
    <property type="project" value="InterPro"/>
</dbReference>
<evidence type="ECO:0000256" key="13">
    <source>
        <dbReference type="SAM" id="Phobius"/>
    </source>
</evidence>
<evidence type="ECO:0000256" key="6">
    <source>
        <dbReference type="ARBA" id="ARBA00022692"/>
    </source>
</evidence>
<keyword evidence="11 13" id="KW-0472">Membrane</keyword>
<dbReference type="EMBL" id="WKJZ01000001">
    <property type="protein sequence ID" value="MVW75272.1"/>
    <property type="molecule type" value="Genomic_DNA"/>
</dbReference>
<evidence type="ECO:0000313" key="15">
    <source>
        <dbReference type="EMBL" id="MVW75272.1"/>
    </source>
</evidence>
<name>A0A6I4KWY2_9PSED</name>
<dbReference type="GO" id="GO:0020037">
    <property type="term" value="F:heme binding"/>
    <property type="evidence" value="ECO:0007669"/>
    <property type="project" value="TreeGrafter"/>
</dbReference>
<evidence type="ECO:0000256" key="1">
    <source>
        <dbReference type="ARBA" id="ARBA00001970"/>
    </source>
</evidence>
<evidence type="ECO:0000259" key="14">
    <source>
        <dbReference type="Pfam" id="PF01292"/>
    </source>
</evidence>
<keyword evidence="10" id="KW-0408">Iron</keyword>
<evidence type="ECO:0000256" key="8">
    <source>
        <dbReference type="ARBA" id="ARBA00022982"/>
    </source>
</evidence>
<accession>A0A6I4KWY2</accession>
<feature type="transmembrane region" description="Helical" evidence="13">
    <location>
        <begin position="53"/>
        <end position="72"/>
    </location>
</feature>
<evidence type="ECO:0000256" key="4">
    <source>
        <dbReference type="ARBA" id="ARBA00022475"/>
    </source>
</evidence>
<comment type="similarity">
    <text evidence="12">Belongs to the cytochrome b561 family.</text>
</comment>
<keyword evidence="7" id="KW-0479">Metal-binding</keyword>
<dbReference type="Proteomes" id="UP000429555">
    <property type="component" value="Unassembled WGS sequence"/>
</dbReference>
<feature type="domain" description="Cytochrome b561 bacterial/Ni-hydrogenase" evidence="14">
    <location>
        <begin position="9"/>
        <end position="179"/>
    </location>
</feature>